<proteinExistence type="predicted"/>
<dbReference type="AlphaFoldDB" id="A0A6S7EBC0"/>
<dbReference type="EMBL" id="CADIKZ010000013">
    <property type="protein sequence ID" value="CAB3902534.1"/>
    <property type="molecule type" value="Genomic_DNA"/>
</dbReference>
<evidence type="ECO:0000313" key="2">
    <source>
        <dbReference type="Proteomes" id="UP000494203"/>
    </source>
</evidence>
<protein>
    <submittedName>
        <fullName evidence="1">Uncharacterized protein</fullName>
    </submittedName>
</protein>
<sequence length="238" mass="24997">MTISSVTPSSPFVSLEAFAKAAQSGQDVYVDIAGEKLQVLGMGTTPGGRSVAWVAPNVDTTSLFAQALAHSYGQGIASAVSRELGLEPNPGKPLAARTVAQALDMAQTSRDALSGVDFLTRLAVSASADTPAFQQACRDTGVAAASLDASRRDALDQAMQARFEQAPVGAEPGFAGHRRRLVARPTQIRLTPAPPPIEIPLSGISPPSITCFYISDAKNLTFASIFRFSKYCDTGKLR</sequence>
<reference evidence="1 2" key="1">
    <citation type="submission" date="2020-04" db="EMBL/GenBank/DDBJ databases">
        <authorList>
            <person name="De Canck E."/>
        </authorList>
    </citation>
    <scope>NUCLEOTIDE SEQUENCE [LARGE SCALE GENOMIC DNA]</scope>
    <source>
        <strain evidence="1 2">LMG 26788</strain>
    </source>
</reference>
<dbReference type="RefSeq" id="WP_244957901.1">
    <property type="nucleotide sequence ID" value="NZ_CADIKZ010000013.1"/>
</dbReference>
<name>A0A6S7EBC0_9BURK</name>
<dbReference type="Proteomes" id="UP000494203">
    <property type="component" value="Unassembled WGS sequence"/>
</dbReference>
<organism evidence="1 2">
    <name type="scientific">Achromobacter pulmonis</name>
    <dbReference type="NCBI Taxonomy" id="1389932"/>
    <lineage>
        <taxon>Bacteria</taxon>
        <taxon>Pseudomonadati</taxon>
        <taxon>Pseudomonadota</taxon>
        <taxon>Betaproteobacteria</taxon>
        <taxon>Burkholderiales</taxon>
        <taxon>Alcaligenaceae</taxon>
        <taxon>Achromobacter</taxon>
    </lineage>
</organism>
<keyword evidence="2" id="KW-1185">Reference proteome</keyword>
<evidence type="ECO:0000313" key="1">
    <source>
        <dbReference type="EMBL" id="CAB3902534.1"/>
    </source>
</evidence>
<accession>A0A6S7EBC0</accession>
<gene>
    <name evidence="1" type="ORF">LMG26788_04354</name>
</gene>